<dbReference type="PROSITE" id="PS51186">
    <property type="entry name" value="GNAT"/>
    <property type="match status" value="1"/>
</dbReference>
<dbReference type="GO" id="GO:0006357">
    <property type="term" value="P:regulation of transcription by RNA polymerase II"/>
    <property type="evidence" value="ECO:0007669"/>
    <property type="project" value="TreeGrafter"/>
</dbReference>
<feature type="region of interest" description="Disordered" evidence="9">
    <location>
        <begin position="48"/>
        <end position="126"/>
    </location>
</feature>
<feature type="domain" description="PHD-type" evidence="10">
    <location>
        <begin position="237"/>
        <end position="283"/>
    </location>
</feature>
<dbReference type="AlphaFoldDB" id="A0A9Q1MF42"/>
<keyword evidence="14" id="KW-1185">Reference proteome</keyword>
<sequence>MAGRSRKQKKLRSSSSSWSSESSHSMNGLHYGAKLPVKKAKKEFLANPIKGYLTKDDTNLESSSMGTTSRKRNPHPKNAKLEMVKDEPSSSEYNQDSAVLSKKRTTWGRRKRAERGRKGKENGPRQRKATILSWLIDRDVIQENAEVYVMEMETRKKQGKIKKEGILCSCCYNVSTVAEFYNHAGGTCSKPYDKIFIAETCSSLLSLMIQAWDLPDERNFHRFSLIETKDDASDSYDDACMICADGGNLMCCDKCSSTYHHKKCLGMKDVPNGSWYCSFCVCKFCGDPAYENDYLLKCSLCEKKYHWECHLPREPVSIDINNTPQGTFCDHMCNEIYDKLERGIIGIEHELDRSYKWTLLQNTDDGSGINIEDHYQRTMCHSKLVVARRLMEDCFEQIIDRHTRIDVIKSVVYNCGSNFNRVNFRGFYTAILEKGEEIISAATIRIHGTKLAEMPFIATNKEYRRKGMCRKLMVAIESALCYLKVEKLVIPSVTERIGTWIEKYGFHLIKSPLPKEIKLHNTLMFHDSKRLQKDLLPSALARRYRANSRAKWGFFKLVDHGVPSEIDENFTSRLHELFDLPMEQKLKGGKTSSLPLGYYASNPEYEQNLPWAEILLLLQSPEMVVQFAKKVYGDQYHTFSNAMIEYMKEMDKLGMTIMEMLAHGLGLADDFFSKNFEEKEVTIFRISRYPPCPLPEKIVGIGIHSDPQTLTILYQDLVGGLQVLKDDKQWIGVRPLPNSFVINIGDTLEAWTNGRLKGVIHRAVVNKDKQRLSMAYFMNPTSSATIECPSQLIDPVSNPRKYVPFTWAELRNLLLTTRRVRGKAVAINKFLISS</sequence>
<evidence type="ECO:0000256" key="2">
    <source>
        <dbReference type="ARBA" id="ARBA00022723"/>
    </source>
</evidence>
<name>A0A9Q1MF42_9SOLA</name>
<dbReference type="Proteomes" id="UP001152561">
    <property type="component" value="Unassembled WGS sequence"/>
</dbReference>
<evidence type="ECO:0000256" key="7">
    <source>
        <dbReference type="ARBA" id="ARBA00023242"/>
    </source>
</evidence>
<evidence type="ECO:0000256" key="5">
    <source>
        <dbReference type="ARBA" id="ARBA00022896"/>
    </source>
</evidence>
<evidence type="ECO:0000259" key="11">
    <source>
        <dbReference type="PROSITE" id="PS51186"/>
    </source>
</evidence>
<dbReference type="GO" id="GO:0002238">
    <property type="term" value="P:response to molecule of fungal origin"/>
    <property type="evidence" value="ECO:0007669"/>
    <property type="project" value="UniProtKB-ARBA"/>
</dbReference>
<dbReference type="Gene3D" id="3.30.40.10">
    <property type="entry name" value="Zinc/RING finger domain, C3HC4 (zinc finger)"/>
    <property type="match status" value="1"/>
</dbReference>
<evidence type="ECO:0000259" key="12">
    <source>
        <dbReference type="PROSITE" id="PS51471"/>
    </source>
</evidence>
<dbReference type="InterPro" id="IPR000182">
    <property type="entry name" value="GNAT_dom"/>
</dbReference>
<evidence type="ECO:0000256" key="8">
    <source>
        <dbReference type="PROSITE-ProRule" id="PRU00146"/>
    </source>
</evidence>
<dbReference type="GO" id="GO:0003714">
    <property type="term" value="F:transcription corepressor activity"/>
    <property type="evidence" value="ECO:0007669"/>
    <property type="project" value="InterPro"/>
</dbReference>
<keyword evidence="3 8" id="KW-0863">Zinc-finger</keyword>
<dbReference type="Pfam" id="PF23209">
    <property type="entry name" value="IDM1_C"/>
    <property type="match status" value="1"/>
</dbReference>
<feature type="compositionally biased region" description="Low complexity" evidence="9">
    <location>
        <begin position="13"/>
        <end position="25"/>
    </location>
</feature>
<dbReference type="SUPFAM" id="SSF51197">
    <property type="entry name" value="Clavaminate synthase-like"/>
    <property type="match status" value="1"/>
</dbReference>
<evidence type="ECO:0000256" key="1">
    <source>
        <dbReference type="ARBA" id="ARBA00004123"/>
    </source>
</evidence>
<dbReference type="InterPro" id="IPR044861">
    <property type="entry name" value="IPNS-like_FE2OG_OXY"/>
</dbReference>
<dbReference type="GO" id="GO:0016747">
    <property type="term" value="F:acyltransferase activity, transferring groups other than amino-acyl groups"/>
    <property type="evidence" value="ECO:0007669"/>
    <property type="project" value="InterPro"/>
</dbReference>
<dbReference type="InterPro" id="IPR011011">
    <property type="entry name" value="Znf_FYVE_PHD"/>
</dbReference>
<evidence type="ECO:0000259" key="10">
    <source>
        <dbReference type="PROSITE" id="PS50016"/>
    </source>
</evidence>
<protein>
    <submittedName>
        <fullName evidence="13">Uncharacterized protein</fullName>
    </submittedName>
</protein>
<dbReference type="InterPro" id="IPR026992">
    <property type="entry name" value="DIOX_N"/>
</dbReference>
<dbReference type="CDD" id="cd04301">
    <property type="entry name" value="NAT_SF"/>
    <property type="match status" value="1"/>
</dbReference>
<comment type="subcellular location">
    <subcellularLocation>
        <location evidence="1">Nucleus</location>
    </subcellularLocation>
</comment>
<proteinExistence type="predicted"/>
<dbReference type="InterPro" id="IPR005123">
    <property type="entry name" value="Oxoglu/Fe-dep_dioxygenase_dom"/>
</dbReference>
<dbReference type="InterPro" id="IPR001965">
    <property type="entry name" value="Znf_PHD"/>
</dbReference>
<feature type="region of interest" description="Disordered" evidence="9">
    <location>
        <begin position="1"/>
        <end position="30"/>
    </location>
</feature>
<feature type="compositionally biased region" description="Basic residues" evidence="9">
    <location>
        <begin position="69"/>
        <end position="78"/>
    </location>
</feature>
<evidence type="ECO:0000256" key="3">
    <source>
        <dbReference type="ARBA" id="ARBA00022771"/>
    </source>
</evidence>
<dbReference type="PANTHER" id="PTHR46309">
    <property type="entry name" value="PHD FINGER PROTEIN 12"/>
    <property type="match status" value="1"/>
</dbReference>
<organism evidence="13 14">
    <name type="scientific">Anisodus acutangulus</name>
    <dbReference type="NCBI Taxonomy" id="402998"/>
    <lineage>
        <taxon>Eukaryota</taxon>
        <taxon>Viridiplantae</taxon>
        <taxon>Streptophyta</taxon>
        <taxon>Embryophyta</taxon>
        <taxon>Tracheophyta</taxon>
        <taxon>Spermatophyta</taxon>
        <taxon>Magnoliopsida</taxon>
        <taxon>eudicotyledons</taxon>
        <taxon>Gunneridae</taxon>
        <taxon>Pentapetalae</taxon>
        <taxon>asterids</taxon>
        <taxon>lamiids</taxon>
        <taxon>Solanales</taxon>
        <taxon>Solanaceae</taxon>
        <taxon>Solanoideae</taxon>
        <taxon>Hyoscyameae</taxon>
        <taxon>Anisodus</taxon>
    </lineage>
</organism>
<dbReference type="InterPro" id="IPR056511">
    <property type="entry name" value="IDM1_C"/>
</dbReference>
<dbReference type="PANTHER" id="PTHR46309:SF5">
    <property type="entry name" value="GNAT FAMILY ACETYLTRANSFERASE"/>
    <property type="match status" value="1"/>
</dbReference>
<dbReference type="PROSITE" id="PS51471">
    <property type="entry name" value="FE2OG_OXY"/>
    <property type="match status" value="1"/>
</dbReference>
<dbReference type="Gene3D" id="3.40.630.30">
    <property type="match status" value="1"/>
</dbReference>
<dbReference type="PROSITE" id="PS50016">
    <property type="entry name" value="ZF_PHD_2"/>
    <property type="match status" value="1"/>
</dbReference>
<evidence type="ECO:0000313" key="13">
    <source>
        <dbReference type="EMBL" id="KAJ8556437.1"/>
    </source>
</evidence>
<dbReference type="GO" id="GO:0031418">
    <property type="term" value="F:L-ascorbic acid binding"/>
    <property type="evidence" value="ECO:0007669"/>
    <property type="project" value="UniProtKB-KW"/>
</dbReference>
<dbReference type="GO" id="GO:0008270">
    <property type="term" value="F:zinc ion binding"/>
    <property type="evidence" value="ECO:0007669"/>
    <property type="project" value="UniProtKB-KW"/>
</dbReference>
<evidence type="ECO:0000256" key="6">
    <source>
        <dbReference type="ARBA" id="ARBA00023004"/>
    </source>
</evidence>
<keyword evidence="7" id="KW-0539">Nucleus</keyword>
<reference evidence="14" key="1">
    <citation type="journal article" date="2023" name="Proc. Natl. Acad. Sci. U.S.A.">
        <title>Genomic and structural basis for evolution of tropane alkaloid biosynthesis.</title>
        <authorList>
            <person name="Wanga Y.-J."/>
            <person name="Taina T."/>
            <person name="Yua J.-Y."/>
            <person name="Lia J."/>
            <person name="Xua B."/>
            <person name="Chenc J."/>
            <person name="D'Auriad J.C."/>
            <person name="Huanga J.-P."/>
            <person name="Huanga S.-X."/>
        </authorList>
    </citation>
    <scope>NUCLEOTIDE SEQUENCE [LARGE SCALE GENOMIC DNA]</scope>
    <source>
        <strain evidence="14">cv. KIB-2019</strain>
    </source>
</reference>
<dbReference type="EMBL" id="JAJAGQ010000008">
    <property type="protein sequence ID" value="KAJ8556437.1"/>
    <property type="molecule type" value="Genomic_DNA"/>
</dbReference>
<feature type="compositionally biased region" description="Basic and acidic residues" evidence="9">
    <location>
        <begin position="79"/>
        <end position="88"/>
    </location>
</feature>
<dbReference type="Gene3D" id="2.60.120.330">
    <property type="entry name" value="B-lactam Antibiotic, Isopenicillin N Synthase, Chain"/>
    <property type="match status" value="1"/>
</dbReference>
<feature type="compositionally biased region" description="Basic residues" evidence="9">
    <location>
        <begin position="1"/>
        <end position="12"/>
    </location>
</feature>
<dbReference type="InterPro" id="IPR019787">
    <property type="entry name" value="Znf_PHD-finger"/>
</dbReference>
<dbReference type="InterPro" id="IPR042163">
    <property type="entry name" value="PHF12"/>
</dbReference>
<keyword evidence="2" id="KW-0479">Metal-binding</keyword>
<dbReference type="SUPFAM" id="SSF57903">
    <property type="entry name" value="FYVE/PHD zinc finger"/>
    <property type="match status" value="1"/>
</dbReference>
<dbReference type="OrthoDB" id="1281257at2759"/>
<dbReference type="GO" id="GO:0005634">
    <property type="term" value="C:nucleus"/>
    <property type="evidence" value="ECO:0007669"/>
    <property type="project" value="UniProtKB-SubCell"/>
</dbReference>
<keyword evidence="5" id="KW-0847">Vitamin C</keyword>
<dbReference type="InterPro" id="IPR027443">
    <property type="entry name" value="IPNS-like_sf"/>
</dbReference>
<dbReference type="GO" id="GO:0009805">
    <property type="term" value="P:coumarin biosynthetic process"/>
    <property type="evidence" value="ECO:0007669"/>
    <property type="project" value="UniProtKB-ARBA"/>
</dbReference>
<dbReference type="Pfam" id="PF14226">
    <property type="entry name" value="DIOX_N"/>
    <property type="match status" value="1"/>
</dbReference>
<dbReference type="InterPro" id="IPR013083">
    <property type="entry name" value="Znf_RING/FYVE/PHD"/>
</dbReference>
<keyword evidence="4" id="KW-0862">Zinc</keyword>
<feature type="compositionally biased region" description="Basic residues" evidence="9">
    <location>
        <begin position="101"/>
        <end position="118"/>
    </location>
</feature>
<accession>A0A9Q1MF42</accession>
<dbReference type="Pfam" id="PF03171">
    <property type="entry name" value="2OG-FeII_Oxy"/>
    <property type="match status" value="1"/>
</dbReference>
<dbReference type="GO" id="GO:0016706">
    <property type="term" value="F:2-oxoglutarate-dependent dioxygenase activity"/>
    <property type="evidence" value="ECO:0007669"/>
    <property type="project" value="UniProtKB-ARBA"/>
</dbReference>
<comment type="caution">
    <text evidence="13">The sequence shown here is derived from an EMBL/GenBank/DDBJ whole genome shotgun (WGS) entry which is preliminary data.</text>
</comment>
<dbReference type="Pfam" id="PF16135">
    <property type="entry name" value="TDBD"/>
    <property type="match status" value="1"/>
</dbReference>
<evidence type="ECO:0000256" key="4">
    <source>
        <dbReference type="ARBA" id="ARBA00022833"/>
    </source>
</evidence>
<evidence type="ECO:0000313" key="14">
    <source>
        <dbReference type="Proteomes" id="UP001152561"/>
    </source>
</evidence>
<gene>
    <name evidence="13" type="ORF">K7X08_032189</name>
</gene>
<feature type="domain" description="N-acetyltransferase" evidence="11">
    <location>
        <begin position="385"/>
        <end position="532"/>
    </location>
</feature>
<dbReference type="InterPro" id="IPR016181">
    <property type="entry name" value="Acyl_CoA_acyltransferase"/>
</dbReference>
<dbReference type="InterPro" id="IPR032308">
    <property type="entry name" value="TDBD"/>
</dbReference>
<feature type="domain" description="Fe2OG dioxygenase" evidence="12">
    <location>
        <begin position="679"/>
        <end position="780"/>
    </location>
</feature>
<keyword evidence="6" id="KW-0408">Iron</keyword>
<dbReference type="SMART" id="SM00249">
    <property type="entry name" value="PHD"/>
    <property type="match status" value="2"/>
</dbReference>
<dbReference type="SUPFAM" id="SSF55729">
    <property type="entry name" value="Acyl-CoA N-acyltransferases (Nat)"/>
    <property type="match status" value="1"/>
</dbReference>
<evidence type="ECO:0000256" key="9">
    <source>
        <dbReference type="SAM" id="MobiDB-lite"/>
    </source>
</evidence>